<dbReference type="AlphaFoldDB" id="A0AAD6T323"/>
<sequence length="217" mass="24505">MAAHLSRPTLSLRLTNLRLITLEELLEVQNVPAREVRTKREQRVERKAPKGYEIVGSRMGSGGFELLSLQISNQDPQSVSHSSRCARSGCRYRRTHPSYVCGQRFPRSELVDVIATNAPRILWFLKHVRYPECPPDRISTVVRNQQTAVAGINLGVKVKSITHHVQQFTRQQSTDPAMRFGVEWSLLLAGDYPNEHLSIRSLKISGLASTIVLTPRD</sequence>
<reference evidence="1" key="1">
    <citation type="submission" date="2023-03" db="EMBL/GenBank/DDBJ databases">
        <title>Massive genome expansion in bonnet fungi (Mycena s.s.) driven by repeated elements and novel gene families across ecological guilds.</title>
        <authorList>
            <consortium name="Lawrence Berkeley National Laboratory"/>
            <person name="Harder C.B."/>
            <person name="Miyauchi S."/>
            <person name="Viragh M."/>
            <person name="Kuo A."/>
            <person name="Thoen E."/>
            <person name="Andreopoulos B."/>
            <person name="Lu D."/>
            <person name="Skrede I."/>
            <person name="Drula E."/>
            <person name="Henrissat B."/>
            <person name="Morin E."/>
            <person name="Kohler A."/>
            <person name="Barry K."/>
            <person name="LaButti K."/>
            <person name="Morin E."/>
            <person name="Salamov A."/>
            <person name="Lipzen A."/>
            <person name="Mereny Z."/>
            <person name="Hegedus B."/>
            <person name="Baldrian P."/>
            <person name="Stursova M."/>
            <person name="Weitz H."/>
            <person name="Taylor A."/>
            <person name="Grigoriev I.V."/>
            <person name="Nagy L.G."/>
            <person name="Martin F."/>
            <person name="Kauserud H."/>
        </authorList>
    </citation>
    <scope>NUCLEOTIDE SEQUENCE</scope>
    <source>
        <strain evidence="1">CBHHK200</strain>
    </source>
</reference>
<name>A0AAD6T323_9AGAR</name>
<organism evidence="1 2">
    <name type="scientific">Mycena alexandri</name>
    <dbReference type="NCBI Taxonomy" id="1745969"/>
    <lineage>
        <taxon>Eukaryota</taxon>
        <taxon>Fungi</taxon>
        <taxon>Dikarya</taxon>
        <taxon>Basidiomycota</taxon>
        <taxon>Agaricomycotina</taxon>
        <taxon>Agaricomycetes</taxon>
        <taxon>Agaricomycetidae</taxon>
        <taxon>Agaricales</taxon>
        <taxon>Marasmiineae</taxon>
        <taxon>Mycenaceae</taxon>
        <taxon>Mycena</taxon>
    </lineage>
</organism>
<dbReference type="EMBL" id="JARJCM010000032">
    <property type="protein sequence ID" value="KAJ7038415.1"/>
    <property type="molecule type" value="Genomic_DNA"/>
</dbReference>
<evidence type="ECO:0000313" key="2">
    <source>
        <dbReference type="Proteomes" id="UP001218188"/>
    </source>
</evidence>
<gene>
    <name evidence="1" type="ORF">C8F04DRAFT_1232008</name>
</gene>
<protein>
    <submittedName>
        <fullName evidence="1">Uncharacterized protein</fullName>
    </submittedName>
</protein>
<accession>A0AAD6T323</accession>
<dbReference type="Proteomes" id="UP001218188">
    <property type="component" value="Unassembled WGS sequence"/>
</dbReference>
<evidence type="ECO:0000313" key="1">
    <source>
        <dbReference type="EMBL" id="KAJ7038415.1"/>
    </source>
</evidence>
<proteinExistence type="predicted"/>
<keyword evidence="2" id="KW-1185">Reference proteome</keyword>
<comment type="caution">
    <text evidence="1">The sequence shown here is derived from an EMBL/GenBank/DDBJ whole genome shotgun (WGS) entry which is preliminary data.</text>
</comment>